<dbReference type="GO" id="GO:0004737">
    <property type="term" value="F:pyruvate decarboxylase activity"/>
    <property type="evidence" value="ECO:0007669"/>
    <property type="project" value="UniProtKB-EC"/>
</dbReference>
<dbReference type="GO" id="GO:0005829">
    <property type="term" value="C:cytosol"/>
    <property type="evidence" value="ECO:0007669"/>
    <property type="project" value="TreeGrafter"/>
</dbReference>
<dbReference type="Proteomes" id="UP000000709">
    <property type="component" value="Unassembled WGS sequence"/>
</dbReference>
<dbReference type="PANTHER" id="PTHR43452:SF3">
    <property type="entry name" value="TRANSAMINATED AMINO ACID DECARBOXYLASE"/>
    <property type="match status" value="1"/>
</dbReference>
<evidence type="ECO:0000259" key="10">
    <source>
        <dbReference type="Pfam" id="PF02776"/>
    </source>
</evidence>
<dbReference type="EMBL" id="GL996500">
    <property type="protein sequence ID" value="EGW33998.1"/>
    <property type="molecule type" value="Genomic_DNA"/>
</dbReference>
<dbReference type="GO" id="GO:0005634">
    <property type="term" value="C:nucleus"/>
    <property type="evidence" value="ECO:0007669"/>
    <property type="project" value="TreeGrafter"/>
</dbReference>
<dbReference type="OMA" id="AQEISVM"/>
<evidence type="ECO:0000313" key="11">
    <source>
        <dbReference type="EMBL" id="EGW33998.1"/>
    </source>
</evidence>
<dbReference type="Pfam" id="PF02775">
    <property type="entry name" value="TPP_enzyme_C"/>
    <property type="match status" value="1"/>
</dbReference>
<dbReference type="InterPro" id="IPR029061">
    <property type="entry name" value="THDP-binding"/>
</dbReference>
<feature type="binding site" evidence="8">
    <location>
        <position position="545"/>
    </location>
    <ligand>
        <name>Mg(2+)</name>
        <dbReference type="ChEBI" id="CHEBI:18420"/>
    </ligand>
</feature>
<dbReference type="PANTHER" id="PTHR43452">
    <property type="entry name" value="PYRUVATE DECARBOXYLASE"/>
    <property type="match status" value="1"/>
</dbReference>
<dbReference type="EC" id="4.1.1.1" evidence="11"/>
<dbReference type="Pfam" id="PF02776">
    <property type="entry name" value="TPP_enzyme_N"/>
    <property type="match status" value="1"/>
</dbReference>
<keyword evidence="7 11" id="KW-0456">Lyase</keyword>
<dbReference type="InParanoid" id="G3AJU7"/>
<comment type="cofactor">
    <cofactor evidence="1">
        <name>thiamine diphosphate</name>
        <dbReference type="ChEBI" id="CHEBI:58937"/>
    </cofactor>
</comment>
<dbReference type="InterPro" id="IPR047213">
    <property type="entry name" value="TPP_PYR_PDC_IPDC-like"/>
</dbReference>
<feature type="domain" description="Thiamine pyrophosphate enzyme TPP-binding" evidence="9">
    <location>
        <begin position="469"/>
        <end position="553"/>
    </location>
</feature>
<evidence type="ECO:0000256" key="7">
    <source>
        <dbReference type="ARBA" id="ARBA00023239"/>
    </source>
</evidence>
<dbReference type="Gene3D" id="3.40.50.1220">
    <property type="entry name" value="TPP-binding domain"/>
    <property type="match status" value="1"/>
</dbReference>
<keyword evidence="3 8" id="KW-0479">Metal-binding</keyword>
<dbReference type="GeneID" id="18871302"/>
<dbReference type="FunCoup" id="G3AJU7">
    <property type="interactions" value="41"/>
</dbReference>
<name>G3AJU7_SPAPN</name>
<accession>G3AJU7</accession>
<dbReference type="GO" id="GO:0046872">
    <property type="term" value="F:metal ion binding"/>
    <property type="evidence" value="ECO:0007669"/>
    <property type="project" value="UniProtKB-KW"/>
</dbReference>
<evidence type="ECO:0000256" key="1">
    <source>
        <dbReference type="ARBA" id="ARBA00001964"/>
    </source>
</evidence>
<feature type="domain" description="Thiamine pyrophosphate enzyme N-terminal TPP-binding" evidence="10">
    <location>
        <begin position="35"/>
        <end position="145"/>
    </location>
</feature>
<dbReference type="PIRSF" id="PIRSF036565">
    <property type="entry name" value="Pyruvt_ip_decrb"/>
    <property type="match status" value="1"/>
</dbReference>
<dbReference type="InterPro" id="IPR029035">
    <property type="entry name" value="DHS-like_NAD/FAD-binding_dom"/>
</dbReference>
<dbReference type="GO" id="GO:0000949">
    <property type="term" value="P:aromatic amino acid family catabolic process to alcohol via Ehrlich pathway"/>
    <property type="evidence" value="ECO:0007669"/>
    <property type="project" value="TreeGrafter"/>
</dbReference>
<keyword evidence="12" id="KW-1185">Reference proteome</keyword>
<keyword evidence="11" id="KW-0670">Pyruvate</keyword>
<dbReference type="AlphaFoldDB" id="G3AJU7"/>
<protein>
    <submittedName>
        <fullName evidence="11">Pyruvate decarboxylase</fullName>
        <ecNumber evidence="11">4.1.1.1</ecNumber>
    </submittedName>
</protein>
<dbReference type="SUPFAM" id="SSF52518">
    <property type="entry name" value="Thiamin diphosphate-binding fold (THDP-binding)"/>
    <property type="match status" value="2"/>
</dbReference>
<dbReference type="InterPro" id="IPR012001">
    <property type="entry name" value="Thiamin_PyroP_enz_TPP-bd_dom"/>
</dbReference>
<dbReference type="CDD" id="cd07038">
    <property type="entry name" value="TPP_PYR_PDC_IPDC_like"/>
    <property type="match status" value="1"/>
</dbReference>
<sequence>MTPVIETIQDGESSISPNNSGVCSPVSIPNEIHLGEYLFLRIAQANPKLRSIFGIPGDFNVDLLEHMYSPLIAAKDMKFVNCCNELNGAYTADGYARTIGGLSCLITTFGVGELSAINGIAGAFAEYVPVLHIVGVTTTKQAQQAKDGTEVLNYHHLVPSVNPFDSPNHDVYKNMVNGVSVIQETLGTDQELNVEKIDRVLKKIIQESRPGYLFVPADVSDILVPSVFLFMNPFNAEPKHKNSAKSIEVLDDVCDTILEKMYKSTKPSVLSDCLTSRFGFKEQLDQFVDLLPTSIAKLFTTNMARNVDETRENFIGVYHGKGSSDDGVRQQLENETDLLVTLGYFHNEVNTGAYSRNLTDIKDIIEVHPDYIKINHQVYHIKQKDGERLFTLGDLLSELTSRFDPTKFANHTPVPMYSFTPGAIYKQSSNDNYFIPQTKIIDHLNTWLKPNDLLIMETMSFSFALPDLKFPRNLQLLSANFYGSIGYALPATFGATMAINDMGSNRRIILIEGDGAAQMTIQELSSFIRYQGVLPNMPKIYLINNDGYTVERAIRGPYRSYNDINGHWKWTQLMETFGDSDRMRHDSVTLKNVDEFEGYFNGHKSSNNSRLQFYEIIAGKYDVPERFSKSLCKK</sequence>
<evidence type="ECO:0000256" key="3">
    <source>
        <dbReference type="ARBA" id="ARBA00022723"/>
    </source>
</evidence>
<evidence type="ECO:0000256" key="2">
    <source>
        <dbReference type="ARBA" id="ARBA00007812"/>
    </source>
</evidence>
<evidence type="ECO:0000256" key="6">
    <source>
        <dbReference type="ARBA" id="ARBA00023052"/>
    </source>
</evidence>
<dbReference type="KEGG" id="spaa:SPAPADRAFT_49085"/>
<feature type="binding site" evidence="8">
    <location>
        <position position="514"/>
    </location>
    <ligand>
        <name>Mg(2+)</name>
        <dbReference type="ChEBI" id="CHEBI:18420"/>
    </ligand>
</feature>
<reference evidence="11 12" key="1">
    <citation type="journal article" date="2011" name="Proc. Natl. Acad. Sci. U.S.A.">
        <title>Comparative genomics of xylose-fermenting fungi for enhanced biofuel production.</title>
        <authorList>
            <person name="Wohlbach D.J."/>
            <person name="Kuo A."/>
            <person name="Sato T.K."/>
            <person name="Potts K.M."/>
            <person name="Salamov A.A."/>
            <person name="LaButti K.M."/>
            <person name="Sun H."/>
            <person name="Clum A."/>
            <person name="Pangilinan J.L."/>
            <person name="Lindquist E.A."/>
            <person name="Lucas S."/>
            <person name="Lapidus A."/>
            <person name="Jin M."/>
            <person name="Gunawan C."/>
            <person name="Balan V."/>
            <person name="Dale B.E."/>
            <person name="Jeffries T.W."/>
            <person name="Zinkel R."/>
            <person name="Barry K.W."/>
            <person name="Grigoriev I.V."/>
            <person name="Gasch A.P."/>
        </authorList>
    </citation>
    <scope>NUCLEOTIDE SEQUENCE [LARGE SCALE GENOMIC DNA]</scope>
    <source>
        <strain evidence="12">NRRL Y-27907 / 11-Y1</strain>
    </source>
</reference>
<evidence type="ECO:0000256" key="8">
    <source>
        <dbReference type="PIRSR" id="PIRSR036565-2"/>
    </source>
</evidence>
<keyword evidence="6" id="KW-0786">Thiamine pyrophosphate</keyword>
<evidence type="ECO:0000256" key="5">
    <source>
        <dbReference type="ARBA" id="ARBA00022842"/>
    </source>
</evidence>
<evidence type="ECO:0000313" key="12">
    <source>
        <dbReference type="Proteomes" id="UP000000709"/>
    </source>
</evidence>
<dbReference type="SUPFAM" id="SSF52467">
    <property type="entry name" value="DHS-like NAD/FAD-binding domain"/>
    <property type="match status" value="1"/>
</dbReference>
<dbReference type="OrthoDB" id="308383at2759"/>
<dbReference type="CDD" id="cd02005">
    <property type="entry name" value="TPP_PDC_IPDC"/>
    <property type="match status" value="1"/>
</dbReference>
<dbReference type="Gene3D" id="3.40.50.970">
    <property type="match status" value="2"/>
</dbReference>
<dbReference type="InterPro" id="IPR012110">
    <property type="entry name" value="PDC/IPDC-like"/>
</dbReference>
<gene>
    <name evidence="11" type="primary">PDC6</name>
    <name evidence="11" type="ORF">SPAPADRAFT_49085</name>
</gene>
<feature type="binding site" evidence="8">
    <location>
        <position position="547"/>
    </location>
    <ligand>
        <name>Mg(2+)</name>
        <dbReference type="ChEBI" id="CHEBI:18420"/>
    </ligand>
</feature>
<comment type="cofactor">
    <cofactor evidence="8">
        <name>Mg(2+)</name>
        <dbReference type="ChEBI" id="CHEBI:18420"/>
    </cofactor>
    <text evidence="8">Binds 1 Mg(2+) per subunit.</text>
</comment>
<dbReference type="InterPro" id="IPR047214">
    <property type="entry name" value="TPP_PDC_IPDC"/>
</dbReference>
<organism evidence="12">
    <name type="scientific">Spathaspora passalidarum (strain NRRL Y-27907 / 11-Y1)</name>
    <dbReference type="NCBI Taxonomy" id="619300"/>
    <lineage>
        <taxon>Eukaryota</taxon>
        <taxon>Fungi</taxon>
        <taxon>Dikarya</taxon>
        <taxon>Ascomycota</taxon>
        <taxon>Saccharomycotina</taxon>
        <taxon>Pichiomycetes</taxon>
        <taxon>Debaryomycetaceae</taxon>
        <taxon>Spathaspora</taxon>
    </lineage>
</organism>
<evidence type="ECO:0000259" key="9">
    <source>
        <dbReference type="Pfam" id="PF02775"/>
    </source>
</evidence>
<dbReference type="HOGENOM" id="CLU_013748_0_2_1"/>
<dbReference type="FunFam" id="3.40.50.970:FF:000024">
    <property type="entry name" value="Pyruvate decarboxylase isozyme"/>
    <property type="match status" value="1"/>
</dbReference>
<dbReference type="RefSeq" id="XP_007373582.1">
    <property type="nucleotide sequence ID" value="XM_007373520.1"/>
</dbReference>
<dbReference type="eggNOG" id="KOG1184">
    <property type="taxonomic scope" value="Eukaryota"/>
</dbReference>
<dbReference type="STRING" id="619300.G3AJU7"/>
<comment type="similarity">
    <text evidence="2">Belongs to the TPP enzyme family.</text>
</comment>
<evidence type="ECO:0000256" key="4">
    <source>
        <dbReference type="ARBA" id="ARBA00022793"/>
    </source>
</evidence>
<dbReference type="InterPro" id="IPR011766">
    <property type="entry name" value="TPP_enzyme_TPP-bd"/>
</dbReference>
<proteinExistence type="inferred from homology"/>
<keyword evidence="4" id="KW-0210">Decarboxylase</keyword>
<keyword evidence="5 8" id="KW-0460">Magnesium</keyword>
<dbReference type="GO" id="GO:0030976">
    <property type="term" value="F:thiamine pyrophosphate binding"/>
    <property type="evidence" value="ECO:0007669"/>
    <property type="project" value="InterPro"/>
</dbReference>